<sequence>AYRRQPDRRPVELDDGTVYVRAAGLDADEAADVVRAFTPEGGRPEPLRVARLAARAADERFVGGDGSDGDDAGD</sequence>
<keyword evidence="2" id="KW-1185">Reference proteome</keyword>
<feature type="non-terminal residue" evidence="1">
    <location>
        <position position="1"/>
    </location>
</feature>
<dbReference type="Pfam" id="PF01949">
    <property type="entry name" value="Endo_dU"/>
    <property type="match status" value="1"/>
</dbReference>
<evidence type="ECO:0008006" key="3">
    <source>
        <dbReference type="Google" id="ProtNLM"/>
    </source>
</evidence>
<protein>
    <recommendedName>
        <fullName evidence="3">DUF99 family protein</fullName>
    </recommendedName>
</protein>
<comment type="caution">
    <text evidence="1">The sequence shown here is derived from an EMBL/GenBank/DDBJ whole genome shotgun (WGS) entry which is preliminary data.</text>
</comment>
<dbReference type="Gene3D" id="3.30.2170.10">
    <property type="entry name" value="archaeoglobus fulgidus dsm 4304 superfamily"/>
    <property type="match status" value="1"/>
</dbReference>
<name>M0D0Z8_9EURY</name>
<dbReference type="AlphaFoldDB" id="M0D0Z8"/>
<reference evidence="1 2" key="1">
    <citation type="journal article" date="2014" name="PLoS Genet.">
        <title>Phylogenetically driven sequencing of extremely halophilic archaea reveals strategies for static and dynamic osmo-response.</title>
        <authorList>
            <person name="Becker E.A."/>
            <person name="Seitzer P.M."/>
            <person name="Tritt A."/>
            <person name="Larsen D."/>
            <person name="Krusor M."/>
            <person name="Yao A.I."/>
            <person name="Wu D."/>
            <person name="Madern D."/>
            <person name="Eisen J.A."/>
            <person name="Darling A.E."/>
            <person name="Facciotti M.T."/>
        </authorList>
    </citation>
    <scope>NUCLEOTIDE SEQUENCE [LARGE SCALE GENOMIC DNA]</scope>
    <source>
        <strain evidence="1 2">2-9-1</strain>
    </source>
</reference>
<evidence type="ECO:0000313" key="1">
    <source>
        <dbReference type="EMBL" id="ELZ29115.1"/>
    </source>
</evidence>
<accession>M0D0Z8</accession>
<proteinExistence type="predicted"/>
<dbReference type="InterPro" id="IPR002802">
    <property type="entry name" value="Endo_dU"/>
</dbReference>
<dbReference type="STRING" id="797114.C475_02824"/>
<evidence type="ECO:0000313" key="2">
    <source>
        <dbReference type="Proteomes" id="UP000011626"/>
    </source>
</evidence>
<dbReference type="eggNOG" id="arCOG00928">
    <property type="taxonomic scope" value="Archaea"/>
</dbReference>
<gene>
    <name evidence="1" type="ORF">C475_02824</name>
</gene>
<dbReference type="EMBL" id="AOIU01000008">
    <property type="protein sequence ID" value="ELZ29115.1"/>
    <property type="molecule type" value="Genomic_DNA"/>
</dbReference>
<dbReference type="PATRIC" id="fig|797114.5.peg.568"/>
<dbReference type="OrthoDB" id="15207at2157"/>
<organism evidence="1 2">
    <name type="scientific">Halosimplex carlsbadense 2-9-1</name>
    <dbReference type="NCBI Taxonomy" id="797114"/>
    <lineage>
        <taxon>Archaea</taxon>
        <taxon>Methanobacteriati</taxon>
        <taxon>Methanobacteriota</taxon>
        <taxon>Stenosarchaea group</taxon>
        <taxon>Halobacteria</taxon>
        <taxon>Halobacteriales</taxon>
        <taxon>Haloarculaceae</taxon>
        <taxon>Halosimplex</taxon>
    </lineage>
</organism>
<dbReference type="RefSeq" id="WP_006882237.1">
    <property type="nucleotide sequence ID" value="NZ_AOIU01000008.1"/>
</dbReference>
<dbReference type="Proteomes" id="UP000011626">
    <property type="component" value="Unassembled WGS sequence"/>
</dbReference>